<evidence type="ECO:0000313" key="3">
    <source>
        <dbReference type="EMBL" id="CAL5139918.1"/>
    </source>
</evidence>
<dbReference type="GO" id="GO:0006506">
    <property type="term" value="P:GPI anchor biosynthetic process"/>
    <property type="evidence" value="ECO:0007669"/>
    <property type="project" value="InterPro"/>
</dbReference>
<dbReference type="EMBL" id="CAXLJL010000678">
    <property type="protein sequence ID" value="CAL5139918.1"/>
    <property type="molecule type" value="Genomic_DNA"/>
</dbReference>
<protein>
    <recommendedName>
        <fullName evidence="5">Calcineurin-like phosphoesterase domain-containing protein</fullName>
    </recommendedName>
</protein>
<name>A0AAV2TYH2_CALDB</name>
<dbReference type="PANTHER" id="PTHR13315:SF4">
    <property type="entry name" value="METALLOPHOSPHOESTERASE, ISOFORM E"/>
    <property type="match status" value="1"/>
</dbReference>
<dbReference type="InterPro" id="IPR029052">
    <property type="entry name" value="Metallo-depent_PP-like"/>
</dbReference>
<keyword evidence="1 2" id="KW-0472">Membrane</keyword>
<dbReference type="AlphaFoldDB" id="A0AAV2TYH2"/>
<accession>A0AAV2TYH2</accession>
<evidence type="ECO:0000313" key="4">
    <source>
        <dbReference type="Proteomes" id="UP001497525"/>
    </source>
</evidence>
<evidence type="ECO:0008006" key="5">
    <source>
        <dbReference type="Google" id="ProtNLM"/>
    </source>
</evidence>
<sequence>MENHRVNGSSSYKFKSDSSIKLTSTITSRAVRVLGLIITVLILGEYVLPILYYYNWDVPARRQNYDEMRILLLSDPHVEGYSPALHHLNYILQYDSDRYLRDNFRRAVSEVDPELVVILDDLLDRGSIATDKEFVDSCARFREIFLTSHNVPVFEMRSKVTSTTQFLVFSYSGGQ</sequence>
<proteinExistence type="predicted"/>
<dbReference type="SUPFAM" id="SSF56300">
    <property type="entry name" value="Metallo-dependent phosphatases"/>
    <property type="match status" value="1"/>
</dbReference>
<gene>
    <name evidence="3" type="ORF">CDAUBV1_LOCUS15105</name>
</gene>
<feature type="transmembrane region" description="Helical" evidence="2">
    <location>
        <begin position="33"/>
        <end position="54"/>
    </location>
</feature>
<keyword evidence="2" id="KW-0812">Transmembrane</keyword>
<comment type="caution">
    <text evidence="3">The sequence shown here is derived from an EMBL/GenBank/DDBJ whole genome shotgun (WGS) entry which is preliminary data.</text>
</comment>
<dbReference type="GO" id="GO:0005783">
    <property type="term" value="C:endoplasmic reticulum"/>
    <property type="evidence" value="ECO:0007669"/>
    <property type="project" value="TreeGrafter"/>
</dbReference>
<evidence type="ECO:0000256" key="2">
    <source>
        <dbReference type="SAM" id="Phobius"/>
    </source>
</evidence>
<dbReference type="InterPro" id="IPR033308">
    <property type="entry name" value="PGAP5/Cdc1/Ted1"/>
</dbReference>
<keyword evidence="2" id="KW-1133">Transmembrane helix</keyword>
<reference evidence="3" key="1">
    <citation type="submission" date="2024-06" db="EMBL/GenBank/DDBJ databases">
        <authorList>
            <person name="Liu X."/>
            <person name="Lenzi L."/>
            <person name="Haldenby T S."/>
            <person name="Uol C."/>
        </authorList>
    </citation>
    <scope>NUCLEOTIDE SEQUENCE</scope>
</reference>
<dbReference type="Proteomes" id="UP001497525">
    <property type="component" value="Unassembled WGS sequence"/>
</dbReference>
<dbReference type="PANTHER" id="PTHR13315">
    <property type="entry name" value="METALLO PHOSPHOESTERASE RELATED"/>
    <property type="match status" value="1"/>
</dbReference>
<organism evidence="3 4">
    <name type="scientific">Calicophoron daubneyi</name>
    <name type="common">Rumen fluke</name>
    <name type="synonym">Paramphistomum daubneyi</name>
    <dbReference type="NCBI Taxonomy" id="300641"/>
    <lineage>
        <taxon>Eukaryota</taxon>
        <taxon>Metazoa</taxon>
        <taxon>Spiralia</taxon>
        <taxon>Lophotrochozoa</taxon>
        <taxon>Platyhelminthes</taxon>
        <taxon>Trematoda</taxon>
        <taxon>Digenea</taxon>
        <taxon>Plagiorchiida</taxon>
        <taxon>Pronocephalata</taxon>
        <taxon>Paramphistomoidea</taxon>
        <taxon>Paramphistomidae</taxon>
        <taxon>Calicophoron</taxon>
    </lineage>
</organism>
<dbReference type="GO" id="GO:0016020">
    <property type="term" value="C:membrane"/>
    <property type="evidence" value="ECO:0007669"/>
    <property type="project" value="GOC"/>
</dbReference>
<evidence type="ECO:0000256" key="1">
    <source>
        <dbReference type="ARBA" id="ARBA00023136"/>
    </source>
</evidence>